<dbReference type="InterPro" id="IPR018254">
    <property type="entry name" value="Ribosomal_uL29_CS"/>
</dbReference>
<evidence type="ECO:0000256" key="6">
    <source>
        <dbReference type="SAM" id="MobiDB-lite"/>
    </source>
</evidence>
<dbReference type="Pfam" id="PF00831">
    <property type="entry name" value="Ribosomal_L29"/>
    <property type="match status" value="1"/>
</dbReference>
<name>A0A7J3XX85_9CREN</name>
<dbReference type="GO" id="GO:0003735">
    <property type="term" value="F:structural constituent of ribosome"/>
    <property type="evidence" value="ECO:0007669"/>
    <property type="project" value="InterPro"/>
</dbReference>
<keyword evidence="3 5" id="KW-0687">Ribonucleoprotein</keyword>
<evidence type="ECO:0000256" key="5">
    <source>
        <dbReference type="HAMAP-Rule" id="MF_00374"/>
    </source>
</evidence>
<protein>
    <recommendedName>
        <fullName evidence="4 5">Large ribosomal subunit protein uL29</fullName>
    </recommendedName>
</protein>
<evidence type="ECO:0000256" key="4">
    <source>
        <dbReference type="ARBA" id="ARBA00035204"/>
    </source>
</evidence>
<dbReference type="CDD" id="cd00427">
    <property type="entry name" value="Ribosomal_L29_HIP"/>
    <property type="match status" value="1"/>
</dbReference>
<evidence type="ECO:0000313" key="7">
    <source>
        <dbReference type="EMBL" id="HHP67290.1"/>
    </source>
</evidence>
<dbReference type="InterPro" id="IPR001854">
    <property type="entry name" value="Ribosomal_uL29"/>
</dbReference>
<sequence length="88" mass="10014">MKASEIRKMPPEERERKLLELRMELAKLRMQSRVGTLTNTSRIRNVRRDIARILTVMREEAKAGKTMVAEEATGKEASEGSTGVEVKQ</sequence>
<dbReference type="InterPro" id="IPR050063">
    <property type="entry name" value="Ribosomal_protein_uL29"/>
</dbReference>
<keyword evidence="2 5" id="KW-0689">Ribosomal protein</keyword>
<dbReference type="InterPro" id="IPR036049">
    <property type="entry name" value="Ribosomal_uL29_sf"/>
</dbReference>
<dbReference type="Gene3D" id="1.10.287.310">
    <property type="match status" value="1"/>
</dbReference>
<evidence type="ECO:0000256" key="2">
    <source>
        <dbReference type="ARBA" id="ARBA00022980"/>
    </source>
</evidence>
<comment type="caution">
    <text evidence="7">The sequence shown here is derived from an EMBL/GenBank/DDBJ whole genome shotgun (WGS) entry which is preliminary data.</text>
</comment>
<comment type="similarity">
    <text evidence="1 5">Belongs to the universal ribosomal protein uL29 family.</text>
</comment>
<dbReference type="PANTHER" id="PTHR10916:SF0">
    <property type="entry name" value="LARGE RIBOSOMAL SUBUNIT PROTEIN UL29C"/>
    <property type="match status" value="1"/>
</dbReference>
<dbReference type="HAMAP" id="MF_00374">
    <property type="entry name" value="Ribosomal_uL29"/>
    <property type="match status" value="1"/>
</dbReference>
<reference evidence="7" key="1">
    <citation type="journal article" date="2020" name="mSystems">
        <title>Genome- and Community-Level Interaction Insights into Carbon Utilization and Element Cycling Functions of Hydrothermarchaeota in Hydrothermal Sediment.</title>
        <authorList>
            <person name="Zhou Z."/>
            <person name="Liu Y."/>
            <person name="Xu W."/>
            <person name="Pan J."/>
            <person name="Luo Z.H."/>
            <person name="Li M."/>
        </authorList>
    </citation>
    <scope>NUCLEOTIDE SEQUENCE [LARGE SCALE GENOMIC DNA]</scope>
    <source>
        <strain evidence="7">SpSt-110</strain>
    </source>
</reference>
<gene>
    <name evidence="7" type="primary">rpmC</name>
    <name evidence="5" type="synonym">rpl29</name>
    <name evidence="7" type="ORF">ENM60_00595</name>
</gene>
<proteinExistence type="inferred from homology"/>
<dbReference type="PROSITE" id="PS00579">
    <property type="entry name" value="RIBOSOMAL_L29"/>
    <property type="match status" value="1"/>
</dbReference>
<organism evidence="7">
    <name type="scientific">Thermogladius calderae</name>
    <dbReference type="NCBI Taxonomy" id="1200300"/>
    <lineage>
        <taxon>Archaea</taxon>
        <taxon>Thermoproteota</taxon>
        <taxon>Thermoprotei</taxon>
        <taxon>Desulfurococcales</taxon>
        <taxon>Desulfurococcaceae</taxon>
        <taxon>Thermogladius</taxon>
    </lineage>
</organism>
<dbReference type="GO" id="GO:0006412">
    <property type="term" value="P:translation"/>
    <property type="evidence" value="ECO:0007669"/>
    <property type="project" value="UniProtKB-UniRule"/>
</dbReference>
<dbReference type="AlphaFoldDB" id="A0A7J3XX85"/>
<dbReference type="NCBIfam" id="TIGR00012">
    <property type="entry name" value="L29"/>
    <property type="match status" value="1"/>
</dbReference>
<evidence type="ECO:0000256" key="1">
    <source>
        <dbReference type="ARBA" id="ARBA00009254"/>
    </source>
</evidence>
<feature type="region of interest" description="Disordered" evidence="6">
    <location>
        <begin position="62"/>
        <end position="88"/>
    </location>
</feature>
<accession>A0A7J3XX85</accession>
<dbReference type="FunFam" id="1.10.287.310:FF:000001">
    <property type="entry name" value="50S ribosomal protein L29"/>
    <property type="match status" value="1"/>
</dbReference>
<dbReference type="PANTHER" id="PTHR10916">
    <property type="entry name" value="60S RIBOSOMAL PROTEIN L35/50S RIBOSOMAL PROTEIN L29"/>
    <property type="match status" value="1"/>
</dbReference>
<dbReference type="SUPFAM" id="SSF46561">
    <property type="entry name" value="Ribosomal protein L29 (L29p)"/>
    <property type="match status" value="1"/>
</dbReference>
<dbReference type="GO" id="GO:0022625">
    <property type="term" value="C:cytosolic large ribosomal subunit"/>
    <property type="evidence" value="ECO:0007669"/>
    <property type="project" value="TreeGrafter"/>
</dbReference>
<dbReference type="EMBL" id="DRYK01000014">
    <property type="protein sequence ID" value="HHP67290.1"/>
    <property type="molecule type" value="Genomic_DNA"/>
</dbReference>
<evidence type="ECO:0000256" key="3">
    <source>
        <dbReference type="ARBA" id="ARBA00023274"/>
    </source>
</evidence>